<dbReference type="EC" id="2.7.13.3" evidence="2"/>
<dbReference type="SMART" id="SM00387">
    <property type="entry name" value="HATPase_c"/>
    <property type="match status" value="1"/>
</dbReference>
<dbReference type="PRINTS" id="PR00344">
    <property type="entry name" value="BCTRLSENSOR"/>
</dbReference>
<name>A0ABY8V675_9FLAO</name>
<dbReference type="InterPro" id="IPR004358">
    <property type="entry name" value="Sig_transdc_His_kin-like_C"/>
</dbReference>
<dbReference type="Gene3D" id="1.10.287.130">
    <property type="match status" value="1"/>
</dbReference>
<reference evidence="6 7" key="1">
    <citation type="submission" date="2022-09" db="EMBL/GenBank/DDBJ databases">
        <title>Whole genome sequencing analysis of tet(X)-positive Empedobacter falsenii YWS9-3.</title>
        <authorList>
            <person name="Chen C."/>
            <person name="Lv Y.-L."/>
        </authorList>
    </citation>
    <scope>NUCLEOTIDE SEQUENCE [LARGE SCALE GENOMIC DNA]</scope>
    <source>
        <strain evidence="6 7">YWS9-3_T</strain>
    </source>
</reference>
<feature type="transmembrane region" description="Helical" evidence="4">
    <location>
        <begin position="212"/>
        <end position="231"/>
    </location>
</feature>
<gene>
    <name evidence="6" type="ORF">OBA43_11505</name>
</gene>
<protein>
    <recommendedName>
        <fullName evidence="2">histidine kinase</fullName>
        <ecNumber evidence="2">2.7.13.3</ecNumber>
    </recommendedName>
</protein>
<evidence type="ECO:0000256" key="3">
    <source>
        <dbReference type="ARBA" id="ARBA00022553"/>
    </source>
</evidence>
<evidence type="ECO:0000256" key="2">
    <source>
        <dbReference type="ARBA" id="ARBA00012438"/>
    </source>
</evidence>
<sequence>MKNNVFLSMNLSKKYYSILFAFVLLILVALQVYYIYNSYRLVEKDMNKEAAEIALKVMNKMNEFQKAIDEDNLINSFKKLSHEKGKQFDELNVIRLNIDNNHQLFTSKVDSLIDFYSKERNYQIALKMEIYSVYDEINHVELLPQKPLVMYRSSTKIIHPKSINQSVWSSDDISNQTDSDLGIDKSERHKYKIKSQTNYELLNLNFLVLKKIIPLIVVSLLIIALIIFLYWKSIQNLSKQEEKINQLHLTIDSIAHELNTPITTMKFALHQVQHNEIKEMINRQINRLENTVDSIFVKNDENNKLLDEVILNEIIQKIQLQFPAINITHQIIFEKNGRLLTKDFQQIFQNLIENSIKYGASEILLDFKFQKEITLNFSDNGIGIPINDLPFIFDKYYRVDRSINQNVSGLGIGLYLVKTIIERYLGTINVENNKEKGVQFLIVLPNEN</sequence>
<dbReference type="SUPFAM" id="SSF55874">
    <property type="entry name" value="ATPase domain of HSP90 chaperone/DNA topoisomerase II/histidine kinase"/>
    <property type="match status" value="1"/>
</dbReference>
<keyword evidence="4" id="KW-0472">Membrane</keyword>
<dbReference type="InterPro" id="IPR036097">
    <property type="entry name" value="HisK_dim/P_sf"/>
</dbReference>
<evidence type="ECO:0000256" key="1">
    <source>
        <dbReference type="ARBA" id="ARBA00000085"/>
    </source>
</evidence>
<evidence type="ECO:0000313" key="6">
    <source>
        <dbReference type="EMBL" id="WIH96874.1"/>
    </source>
</evidence>
<comment type="catalytic activity">
    <reaction evidence="1">
        <text>ATP + protein L-histidine = ADP + protein N-phospho-L-histidine.</text>
        <dbReference type="EC" id="2.7.13.3"/>
    </reaction>
</comment>
<dbReference type="RefSeq" id="WP_284583259.1">
    <property type="nucleotide sequence ID" value="NZ_CP106831.1"/>
</dbReference>
<keyword evidence="3" id="KW-0597">Phosphoprotein</keyword>
<accession>A0ABY8V675</accession>
<proteinExistence type="predicted"/>
<dbReference type="InterPro" id="IPR005467">
    <property type="entry name" value="His_kinase_dom"/>
</dbReference>
<dbReference type="InterPro" id="IPR003661">
    <property type="entry name" value="HisK_dim/P_dom"/>
</dbReference>
<dbReference type="PROSITE" id="PS50109">
    <property type="entry name" value="HIS_KIN"/>
    <property type="match status" value="1"/>
</dbReference>
<dbReference type="InterPro" id="IPR003594">
    <property type="entry name" value="HATPase_dom"/>
</dbReference>
<feature type="transmembrane region" description="Helical" evidence="4">
    <location>
        <begin position="15"/>
        <end position="36"/>
    </location>
</feature>
<dbReference type="InterPro" id="IPR036890">
    <property type="entry name" value="HATPase_C_sf"/>
</dbReference>
<evidence type="ECO:0000313" key="7">
    <source>
        <dbReference type="Proteomes" id="UP001223501"/>
    </source>
</evidence>
<organism evidence="6 7">
    <name type="scientific">Empedobacter falsenii</name>
    <dbReference type="NCBI Taxonomy" id="343874"/>
    <lineage>
        <taxon>Bacteria</taxon>
        <taxon>Pseudomonadati</taxon>
        <taxon>Bacteroidota</taxon>
        <taxon>Flavobacteriia</taxon>
        <taxon>Flavobacteriales</taxon>
        <taxon>Weeksellaceae</taxon>
        <taxon>Empedobacter</taxon>
    </lineage>
</organism>
<dbReference type="GO" id="GO:0016301">
    <property type="term" value="F:kinase activity"/>
    <property type="evidence" value="ECO:0007669"/>
    <property type="project" value="UniProtKB-KW"/>
</dbReference>
<keyword evidence="6" id="KW-0418">Kinase</keyword>
<feature type="domain" description="Histidine kinase" evidence="5">
    <location>
        <begin position="253"/>
        <end position="448"/>
    </location>
</feature>
<dbReference type="PANTHER" id="PTHR43547">
    <property type="entry name" value="TWO-COMPONENT HISTIDINE KINASE"/>
    <property type="match status" value="1"/>
</dbReference>
<dbReference type="SUPFAM" id="SSF47384">
    <property type="entry name" value="Homodimeric domain of signal transducing histidine kinase"/>
    <property type="match status" value="1"/>
</dbReference>
<dbReference type="PANTHER" id="PTHR43547:SF2">
    <property type="entry name" value="HYBRID SIGNAL TRANSDUCTION HISTIDINE KINASE C"/>
    <property type="match status" value="1"/>
</dbReference>
<dbReference type="EMBL" id="CP106831">
    <property type="protein sequence ID" value="WIH96874.1"/>
    <property type="molecule type" value="Genomic_DNA"/>
</dbReference>
<dbReference type="Pfam" id="PF02518">
    <property type="entry name" value="HATPase_c"/>
    <property type="match status" value="1"/>
</dbReference>
<keyword evidence="4" id="KW-1133">Transmembrane helix</keyword>
<dbReference type="CDD" id="cd00082">
    <property type="entry name" value="HisKA"/>
    <property type="match status" value="1"/>
</dbReference>
<evidence type="ECO:0000256" key="4">
    <source>
        <dbReference type="SAM" id="Phobius"/>
    </source>
</evidence>
<keyword evidence="7" id="KW-1185">Reference proteome</keyword>
<dbReference type="CDD" id="cd00075">
    <property type="entry name" value="HATPase"/>
    <property type="match status" value="1"/>
</dbReference>
<dbReference type="Proteomes" id="UP001223501">
    <property type="component" value="Chromosome"/>
</dbReference>
<keyword evidence="6" id="KW-0808">Transferase</keyword>
<dbReference type="Gene3D" id="3.30.565.10">
    <property type="entry name" value="Histidine kinase-like ATPase, C-terminal domain"/>
    <property type="match status" value="1"/>
</dbReference>
<evidence type="ECO:0000259" key="5">
    <source>
        <dbReference type="PROSITE" id="PS50109"/>
    </source>
</evidence>
<keyword evidence="4" id="KW-0812">Transmembrane</keyword>